<keyword evidence="3" id="KW-1185">Reference proteome</keyword>
<feature type="non-terminal residue" evidence="2">
    <location>
        <position position="171"/>
    </location>
</feature>
<dbReference type="OMA" id="NHDLTQT"/>
<feature type="region of interest" description="Disordered" evidence="1">
    <location>
        <begin position="1"/>
        <end position="80"/>
    </location>
</feature>
<dbReference type="RefSeq" id="XP_009514694.1">
    <property type="nucleotide sequence ID" value="XM_009516399.1"/>
</dbReference>
<evidence type="ECO:0000313" key="3">
    <source>
        <dbReference type="Proteomes" id="UP000002640"/>
    </source>
</evidence>
<feature type="region of interest" description="Disordered" evidence="1">
    <location>
        <begin position="111"/>
        <end position="171"/>
    </location>
</feature>
<name>G4YGT8_PHYSP</name>
<evidence type="ECO:0000313" key="2">
    <source>
        <dbReference type="EMBL" id="EGZ27419.1"/>
    </source>
</evidence>
<proteinExistence type="predicted"/>
<feature type="compositionally biased region" description="Polar residues" evidence="1">
    <location>
        <begin position="39"/>
        <end position="78"/>
    </location>
</feature>
<protein>
    <submittedName>
        <fullName evidence="2">Uncharacterized protein</fullName>
    </submittedName>
</protein>
<dbReference type="Proteomes" id="UP000002640">
    <property type="component" value="Unassembled WGS sequence"/>
</dbReference>
<organism evidence="2 3">
    <name type="scientific">Phytophthora sojae (strain P6497)</name>
    <name type="common">Soybean stem and root rot agent</name>
    <name type="synonym">Phytophthora megasperma f. sp. glycines</name>
    <dbReference type="NCBI Taxonomy" id="1094619"/>
    <lineage>
        <taxon>Eukaryota</taxon>
        <taxon>Sar</taxon>
        <taxon>Stramenopiles</taxon>
        <taxon>Oomycota</taxon>
        <taxon>Peronosporomycetes</taxon>
        <taxon>Peronosporales</taxon>
        <taxon>Peronosporaceae</taxon>
        <taxon>Phytophthora</taxon>
    </lineage>
</organism>
<dbReference type="AlphaFoldDB" id="G4YGT8"/>
<dbReference type="GeneID" id="20650807"/>
<feature type="non-terminal residue" evidence="2">
    <location>
        <position position="1"/>
    </location>
</feature>
<dbReference type="KEGG" id="psoj:PHYSODRAFT_382951"/>
<dbReference type="EMBL" id="JH159151">
    <property type="protein sequence ID" value="EGZ27419.1"/>
    <property type="molecule type" value="Genomic_DNA"/>
</dbReference>
<dbReference type="InParanoid" id="G4YGT8"/>
<dbReference type="STRING" id="1094619.G4YGT8"/>
<reference evidence="2 3" key="1">
    <citation type="journal article" date="2006" name="Science">
        <title>Phytophthora genome sequences uncover evolutionary origins and mechanisms of pathogenesis.</title>
        <authorList>
            <person name="Tyler B.M."/>
            <person name="Tripathy S."/>
            <person name="Zhang X."/>
            <person name="Dehal P."/>
            <person name="Jiang R.H."/>
            <person name="Aerts A."/>
            <person name="Arredondo F.D."/>
            <person name="Baxter L."/>
            <person name="Bensasson D."/>
            <person name="Beynon J.L."/>
            <person name="Chapman J."/>
            <person name="Damasceno C.M."/>
            <person name="Dorrance A.E."/>
            <person name="Dou D."/>
            <person name="Dickerman A.W."/>
            <person name="Dubchak I.L."/>
            <person name="Garbelotto M."/>
            <person name="Gijzen M."/>
            <person name="Gordon S.G."/>
            <person name="Govers F."/>
            <person name="Grunwald N.J."/>
            <person name="Huang W."/>
            <person name="Ivors K.L."/>
            <person name="Jones R.W."/>
            <person name="Kamoun S."/>
            <person name="Krampis K."/>
            <person name="Lamour K.H."/>
            <person name="Lee M.K."/>
            <person name="McDonald W.H."/>
            <person name="Medina M."/>
            <person name="Meijer H.J."/>
            <person name="Nordberg E.K."/>
            <person name="Maclean D.J."/>
            <person name="Ospina-Giraldo M.D."/>
            <person name="Morris P.F."/>
            <person name="Phuntumart V."/>
            <person name="Putnam N.H."/>
            <person name="Rash S."/>
            <person name="Rose J.K."/>
            <person name="Sakihama Y."/>
            <person name="Salamov A.A."/>
            <person name="Savidor A."/>
            <person name="Scheuring C.F."/>
            <person name="Smith B.M."/>
            <person name="Sobral B.W."/>
            <person name="Terry A."/>
            <person name="Torto-Alalibo T.A."/>
            <person name="Win J."/>
            <person name="Xu Z."/>
            <person name="Zhang H."/>
            <person name="Grigoriev I.V."/>
            <person name="Rokhsar D.S."/>
            <person name="Boore J.L."/>
        </authorList>
    </citation>
    <scope>NUCLEOTIDE SEQUENCE [LARGE SCALE GENOMIC DNA]</scope>
    <source>
        <strain evidence="2 3">P6497</strain>
    </source>
</reference>
<accession>G4YGT8</accession>
<feature type="compositionally biased region" description="Low complexity" evidence="1">
    <location>
        <begin position="124"/>
        <end position="134"/>
    </location>
</feature>
<gene>
    <name evidence="2" type="ORF">PHYSODRAFT_382951</name>
</gene>
<evidence type="ECO:0000256" key="1">
    <source>
        <dbReference type="SAM" id="MobiDB-lite"/>
    </source>
</evidence>
<sequence length="171" mass="18618">ASGSSSASRDLPLTESTRAKLNATTRSSTEYDLADRPSQIVSISAHGTTTHTDRYSTNGRYSTSSRLSSEPGRSNSGWFQVPKNLDMHRFSSTSSTASSVVARKHNPVSFINHDLTQTPTADAPVTTDSTTSRTDVPDWYSVIESPTDNDRYTTSSLDSDNISDERASFEL</sequence>